<evidence type="ECO:0000313" key="5">
    <source>
        <dbReference type="Proteomes" id="UP000006882"/>
    </source>
</evidence>
<reference evidence="4 5" key="1">
    <citation type="journal article" date="2013" name="Nat. Genet.">
        <title>The high-quality draft genome of peach (Prunus persica) identifies unique patterns of genetic diversity, domestication and genome evolution.</title>
        <authorList>
            <consortium name="International Peach Genome Initiative"/>
            <person name="Verde I."/>
            <person name="Abbott A.G."/>
            <person name="Scalabrin S."/>
            <person name="Jung S."/>
            <person name="Shu S."/>
            <person name="Marroni F."/>
            <person name="Zhebentyayeva T."/>
            <person name="Dettori M.T."/>
            <person name="Grimwood J."/>
            <person name="Cattonaro F."/>
            <person name="Zuccolo A."/>
            <person name="Rossini L."/>
            <person name="Jenkins J."/>
            <person name="Vendramin E."/>
            <person name="Meisel L.A."/>
            <person name="Decroocq V."/>
            <person name="Sosinski B."/>
            <person name="Prochnik S."/>
            <person name="Mitros T."/>
            <person name="Policriti A."/>
            <person name="Cipriani G."/>
            <person name="Dondini L."/>
            <person name="Ficklin S."/>
            <person name="Goodstein D.M."/>
            <person name="Xuan P."/>
            <person name="Del Fabbro C."/>
            <person name="Aramini V."/>
            <person name="Copetti D."/>
            <person name="Gonzalez S."/>
            <person name="Horner D.S."/>
            <person name="Falchi R."/>
            <person name="Lucas S."/>
            <person name="Mica E."/>
            <person name="Maldonado J."/>
            <person name="Lazzari B."/>
            <person name="Bielenberg D."/>
            <person name="Pirona R."/>
            <person name="Miculan M."/>
            <person name="Barakat A."/>
            <person name="Testolin R."/>
            <person name="Stella A."/>
            <person name="Tartarini S."/>
            <person name="Tonutti P."/>
            <person name="Arus P."/>
            <person name="Orellana A."/>
            <person name="Wells C."/>
            <person name="Main D."/>
            <person name="Vizzotto G."/>
            <person name="Silva H."/>
            <person name="Salamini F."/>
            <person name="Schmutz J."/>
            <person name="Morgante M."/>
            <person name="Rokhsar D.S."/>
        </authorList>
    </citation>
    <scope>NUCLEOTIDE SEQUENCE [LARGE SCALE GENOMIC DNA]</scope>
    <source>
        <strain evidence="5">cv. Nemared</strain>
    </source>
</reference>
<keyword evidence="5" id="KW-1185">Reference proteome</keyword>
<organism evidence="4 5">
    <name type="scientific">Prunus persica</name>
    <name type="common">Peach</name>
    <name type="synonym">Amygdalus persica</name>
    <dbReference type="NCBI Taxonomy" id="3760"/>
    <lineage>
        <taxon>Eukaryota</taxon>
        <taxon>Viridiplantae</taxon>
        <taxon>Streptophyta</taxon>
        <taxon>Embryophyta</taxon>
        <taxon>Tracheophyta</taxon>
        <taxon>Spermatophyta</taxon>
        <taxon>Magnoliopsida</taxon>
        <taxon>eudicotyledons</taxon>
        <taxon>Gunneridae</taxon>
        <taxon>Pentapetalae</taxon>
        <taxon>rosids</taxon>
        <taxon>fabids</taxon>
        <taxon>Rosales</taxon>
        <taxon>Rosaceae</taxon>
        <taxon>Amygdaloideae</taxon>
        <taxon>Amygdaleae</taxon>
        <taxon>Prunus</taxon>
    </lineage>
</organism>
<keyword evidence="1 2" id="KW-0694">RNA-binding</keyword>
<dbReference type="SMART" id="SM00360">
    <property type="entry name" value="RRM"/>
    <property type="match status" value="2"/>
</dbReference>
<protein>
    <recommendedName>
        <fullName evidence="3">RRM domain-containing protein</fullName>
    </recommendedName>
</protein>
<dbReference type="Gene3D" id="3.30.70.330">
    <property type="match status" value="2"/>
</dbReference>
<evidence type="ECO:0000259" key="3">
    <source>
        <dbReference type="PROSITE" id="PS50102"/>
    </source>
</evidence>
<dbReference type="InterPro" id="IPR012677">
    <property type="entry name" value="Nucleotide-bd_a/b_plait_sf"/>
</dbReference>
<evidence type="ECO:0000256" key="1">
    <source>
        <dbReference type="ARBA" id="ARBA00022884"/>
    </source>
</evidence>
<sequence>MEDVKKRKIEEASGNGEEISTYSEDHLRSLLDPLAKPQLVDLLAKLEHGEIEEGAVIYDKASGKSRGYGFITYKYMESTQHALRAPSKLIDGRLAVCNLACEGLSGTSATLDLTQRKLYIGGLSPNVTSEMLLHFFGRHGDIEEGSVAYDKDTNESRGFGFVTYRTVEAAKKAIDDPQKTLGGRNIIVKLADSHKGRTVQAQLPPAMVPMALPLAAGYPQPGKAHAGATPVGYGYPQTVAAYPDSSYPSPPTAPYQAQSQIPYPYYIGKQ</sequence>
<proteinExistence type="predicted"/>
<dbReference type="GO" id="GO:0003723">
    <property type="term" value="F:RNA binding"/>
    <property type="evidence" value="ECO:0007669"/>
    <property type="project" value="UniProtKB-UniRule"/>
</dbReference>
<feature type="domain" description="RRM" evidence="3">
    <location>
        <begin position="116"/>
        <end position="193"/>
    </location>
</feature>
<dbReference type="PANTHER" id="PTHR48027">
    <property type="entry name" value="HETEROGENEOUS NUCLEAR RIBONUCLEOPROTEIN 87F-RELATED"/>
    <property type="match status" value="1"/>
</dbReference>
<dbReference type="Proteomes" id="UP000006882">
    <property type="component" value="Chromosome G7"/>
</dbReference>
<evidence type="ECO:0000256" key="2">
    <source>
        <dbReference type="PROSITE-ProRule" id="PRU00176"/>
    </source>
</evidence>
<dbReference type="InterPro" id="IPR035979">
    <property type="entry name" value="RBD_domain_sf"/>
</dbReference>
<feature type="domain" description="RRM" evidence="3">
    <location>
        <begin position="23"/>
        <end position="116"/>
    </location>
</feature>
<dbReference type="SUPFAM" id="SSF54928">
    <property type="entry name" value="RNA-binding domain, RBD"/>
    <property type="match status" value="2"/>
</dbReference>
<dbReference type="Gramene" id="ONH95513">
    <property type="protein sequence ID" value="ONH95513"/>
    <property type="gene ID" value="PRUPE_7G075100"/>
</dbReference>
<dbReference type="InterPro" id="IPR052462">
    <property type="entry name" value="SLIRP/GR-RBP-like"/>
</dbReference>
<gene>
    <name evidence="4" type="ORF">PRUPE_7G075100</name>
</gene>
<dbReference type="InterPro" id="IPR048289">
    <property type="entry name" value="RRM2_NsCP33-like"/>
</dbReference>
<dbReference type="PROSITE" id="PS50102">
    <property type="entry name" value="RRM"/>
    <property type="match status" value="2"/>
</dbReference>
<dbReference type="AlphaFoldDB" id="A0A251N840"/>
<evidence type="ECO:0000313" key="4">
    <source>
        <dbReference type="EMBL" id="ONH95513.1"/>
    </source>
</evidence>
<dbReference type="Pfam" id="PF00076">
    <property type="entry name" value="RRM_1"/>
    <property type="match status" value="2"/>
</dbReference>
<accession>A0A251N840</accession>
<dbReference type="CDD" id="cd21608">
    <property type="entry name" value="RRM2_NsCP33_like"/>
    <property type="match status" value="1"/>
</dbReference>
<dbReference type="InterPro" id="IPR000504">
    <property type="entry name" value="RRM_dom"/>
</dbReference>
<name>A0A251N840_PRUPE</name>
<dbReference type="EMBL" id="CM007657">
    <property type="protein sequence ID" value="ONH95513.1"/>
    <property type="molecule type" value="Genomic_DNA"/>
</dbReference>